<feature type="transmembrane region" description="Helical" evidence="1">
    <location>
        <begin position="51"/>
        <end position="72"/>
    </location>
</feature>
<proteinExistence type="predicted"/>
<keyword evidence="3" id="KW-1185">Reference proteome</keyword>
<protein>
    <submittedName>
        <fullName evidence="2">Uncharacterized protein</fullName>
    </submittedName>
</protein>
<evidence type="ECO:0000313" key="2">
    <source>
        <dbReference type="EMBL" id="SDH34994.1"/>
    </source>
</evidence>
<sequence length="99" mass="10989">MLFKRKTASLAAESGEVLQEAPAPASAPARPAKEKLGWFEKRDRRRRRRKIFEEVLGWILVPALIYLIYLGVQAVGGIPKELIDFANEIIAIAMKGGKG</sequence>
<dbReference type="RefSeq" id="WP_091861032.1">
    <property type="nucleotide sequence ID" value="NZ_FNBZ01000008.1"/>
</dbReference>
<accession>A0ABY0P4X6</accession>
<dbReference type="Proteomes" id="UP000199468">
    <property type="component" value="Unassembled WGS sequence"/>
</dbReference>
<evidence type="ECO:0000313" key="3">
    <source>
        <dbReference type="Proteomes" id="UP000199468"/>
    </source>
</evidence>
<keyword evidence="1" id="KW-1133">Transmembrane helix</keyword>
<dbReference type="EMBL" id="FNBZ01000008">
    <property type="protein sequence ID" value="SDH34994.1"/>
    <property type="molecule type" value="Genomic_DNA"/>
</dbReference>
<keyword evidence="1" id="KW-0812">Transmembrane</keyword>
<gene>
    <name evidence="2" type="ORF">SAMN05421844_10885</name>
</gene>
<organism evidence="2 3">
    <name type="scientific">Bosea robiniae</name>
    <dbReference type="NCBI Taxonomy" id="1036780"/>
    <lineage>
        <taxon>Bacteria</taxon>
        <taxon>Pseudomonadati</taxon>
        <taxon>Pseudomonadota</taxon>
        <taxon>Alphaproteobacteria</taxon>
        <taxon>Hyphomicrobiales</taxon>
        <taxon>Boseaceae</taxon>
        <taxon>Bosea</taxon>
    </lineage>
</organism>
<evidence type="ECO:0000256" key="1">
    <source>
        <dbReference type="SAM" id="Phobius"/>
    </source>
</evidence>
<comment type="caution">
    <text evidence="2">The sequence shown here is derived from an EMBL/GenBank/DDBJ whole genome shotgun (WGS) entry which is preliminary data.</text>
</comment>
<name>A0ABY0P4X6_9HYPH</name>
<keyword evidence="1" id="KW-0472">Membrane</keyword>
<reference evidence="2 3" key="1">
    <citation type="submission" date="2016-10" db="EMBL/GenBank/DDBJ databases">
        <authorList>
            <person name="Varghese N."/>
            <person name="Submissions S."/>
        </authorList>
    </citation>
    <scope>NUCLEOTIDE SEQUENCE [LARGE SCALE GENOMIC DNA]</scope>
    <source>
        <strain evidence="2 3">DSM 26672</strain>
    </source>
</reference>